<dbReference type="PANTHER" id="PTHR42896:SF2">
    <property type="entry name" value="CBBY-LIKE PROTEIN"/>
    <property type="match status" value="1"/>
</dbReference>
<dbReference type="SUPFAM" id="SSF56784">
    <property type="entry name" value="HAD-like"/>
    <property type="match status" value="1"/>
</dbReference>
<dbReference type="Proteomes" id="UP001168877">
    <property type="component" value="Unassembled WGS sequence"/>
</dbReference>
<dbReference type="Pfam" id="PF01486">
    <property type="entry name" value="K-box"/>
    <property type="match status" value="1"/>
</dbReference>
<evidence type="ECO:0000313" key="3">
    <source>
        <dbReference type="Proteomes" id="UP001168877"/>
    </source>
</evidence>
<sequence length="103" mass="11176">MNSSQCVVVEDSAIGLAAAKAAGMKCIVTKSGYAAKEDFLNADAVFDCIGDFPEERFDLSFCGSLLQTQHYMGEELDSLSLTELQSLEQQLGYALKHITNFKG</sequence>
<reference evidence="2" key="1">
    <citation type="journal article" date="2022" name="Plant J.">
        <title>Strategies of tolerance reflected in two North American maple genomes.</title>
        <authorList>
            <person name="McEvoy S.L."/>
            <person name="Sezen U.U."/>
            <person name="Trouern-Trend A."/>
            <person name="McMahon S.M."/>
            <person name="Schaberg P.G."/>
            <person name="Yang J."/>
            <person name="Wegrzyn J.L."/>
            <person name="Swenson N.G."/>
        </authorList>
    </citation>
    <scope>NUCLEOTIDE SEQUENCE</scope>
    <source>
        <strain evidence="2">NS2018</strain>
    </source>
</reference>
<dbReference type="AlphaFoldDB" id="A0AA39S172"/>
<keyword evidence="3" id="KW-1185">Reference proteome</keyword>
<dbReference type="Gene3D" id="3.40.50.1000">
    <property type="entry name" value="HAD superfamily/HAD-like"/>
    <property type="match status" value="1"/>
</dbReference>
<evidence type="ECO:0000313" key="2">
    <source>
        <dbReference type="EMBL" id="KAK0586567.1"/>
    </source>
</evidence>
<accession>A0AA39S172</accession>
<reference evidence="2" key="2">
    <citation type="submission" date="2023-06" db="EMBL/GenBank/DDBJ databases">
        <authorList>
            <person name="Swenson N.G."/>
            <person name="Wegrzyn J.L."/>
            <person name="Mcevoy S.L."/>
        </authorList>
    </citation>
    <scope>NUCLEOTIDE SEQUENCE</scope>
    <source>
        <strain evidence="2">NS2018</strain>
        <tissue evidence="2">Leaf</tissue>
    </source>
</reference>
<dbReference type="InterPro" id="IPR002487">
    <property type="entry name" value="TF_Kbox"/>
</dbReference>
<comment type="caution">
    <text evidence="2">The sequence shown here is derived from an EMBL/GenBank/DDBJ whole genome shotgun (WGS) entry which is preliminary data.</text>
</comment>
<dbReference type="PANTHER" id="PTHR42896">
    <property type="entry name" value="XYLULOSE-1,5-BISPHOSPHATE (XUBP) PHOSPHATASE"/>
    <property type="match status" value="1"/>
</dbReference>
<protein>
    <recommendedName>
        <fullName evidence="1">K-box domain-containing protein</fullName>
    </recommendedName>
</protein>
<organism evidence="2 3">
    <name type="scientific">Acer saccharum</name>
    <name type="common">Sugar maple</name>
    <dbReference type="NCBI Taxonomy" id="4024"/>
    <lineage>
        <taxon>Eukaryota</taxon>
        <taxon>Viridiplantae</taxon>
        <taxon>Streptophyta</taxon>
        <taxon>Embryophyta</taxon>
        <taxon>Tracheophyta</taxon>
        <taxon>Spermatophyta</taxon>
        <taxon>Magnoliopsida</taxon>
        <taxon>eudicotyledons</taxon>
        <taxon>Gunneridae</taxon>
        <taxon>Pentapetalae</taxon>
        <taxon>rosids</taxon>
        <taxon>malvids</taxon>
        <taxon>Sapindales</taxon>
        <taxon>Sapindaceae</taxon>
        <taxon>Hippocastanoideae</taxon>
        <taxon>Acereae</taxon>
        <taxon>Acer</taxon>
    </lineage>
</organism>
<feature type="domain" description="K-box" evidence="1">
    <location>
        <begin position="68"/>
        <end position="100"/>
    </location>
</feature>
<dbReference type="InterPro" id="IPR044999">
    <property type="entry name" value="CbbY-like"/>
</dbReference>
<dbReference type="InterPro" id="IPR023214">
    <property type="entry name" value="HAD_sf"/>
</dbReference>
<dbReference type="GO" id="GO:0003700">
    <property type="term" value="F:DNA-binding transcription factor activity"/>
    <property type="evidence" value="ECO:0007669"/>
    <property type="project" value="InterPro"/>
</dbReference>
<name>A0AA39S172_ACESA</name>
<gene>
    <name evidence="2" type="ORF">LWI29_008980</name>
</gene>
<proteinExistence type="predicted"/>
<dbReference type="GO" id="GO:0016787">
    <property type="term" value="F:hydrolase activity"/>
    <property type="evidence" value="ECO:0007669"/>
    <property type="project" value="InterPro"/>
</dbReference>
<dbReference type="GO" id="GO:0005634">
    <property type="term" value="C:nucleus"/>
    <property type="evidence" value="ECO:0007669"/>
    <property type="project" value="InterPro"/>
</dbReference>
<evidence type="ECO:0000259" key="1">
    <source>
        <dbReference type="Pfam" id="PF01486"/>
    </source>
</evidence>
<dbReference type="EMBL" id="JAUESC010000382">
    <property type="protein sequence ID" value="KAK0586567.1"/>
    <property type="molecule type" value="Genomic_DNA"/>
</dbReference>
<dbReference type="InterPro" id="IPR036412">
    <property type="entry name" value="HAD-like_sf"/>
</dbReference>